<sequence length="269" mass="31215">MTNNKQLRTEEFIAYDLVLVKGSKYKGMLKVAANAMSVIPWVGNFIAAGNTIHSEYEQGKINELYQEWFHTHKVKIESLYRDLNSLSEHIEVIQLDLANRLESEEYLSLVRKSFRSWDQADTKEKRRYIVNLISNAATSSVCHDDQVRLFNEWIDKYHEIHFMVIKAIVNTNGITRKHIWLNISDSKPREDSSDADLFKLVIRDLSTGGVIRQTRITNYQGQFIKKTTRSSKGSDTLESAFEDSKPYELTELGQKFVHYTMNEVIARLD</sequence>
<accession>A0A972G243</accession>
<dbReference type="EMBL" id="JAAXYH010000018">
    <property type="protein sequence ID" value="NMH66932.1"/>
    <property type="molecule type" value="Genomic_DNA"/>
</dbReference>
<reference evidence="1" key="1">
    <citation type="submission" date="2020-04" db="EMBL/GenBank/DDBJ databases">
        <title>Description of Shewanella salipaludis sp. nov., isolated from a salt marsh.</title>
        <authorList>
            <person name="Park S."/>
            <person name="Yoon J.-H."/>
        </authorList>
    </citation>
    <scope>NUCLEOTIDE SEQUENCE</scope>
    <source>
        <strain evidence="1">SHSM-M6</strain>
    </source>
</reference>
<dbReference type="RefSeq" id="WP_169565657.1">
    <property type="nucleotide sequence ID" value="NZ_JAAXYH010000018.1"/>
</dbReference>
<protein>
    <submittedName>
        <fullName evidence="1">Uncharacterized protein</fullName>
    </submittedName>
</protein>
<comment type="caution">
    <text evidence="1">The sequence shown here is derived from an EMBL/GenBank/DDBJ whole genome shotgun (WGS) entry which is preliminary data.</text>
</comment>
<keyword evidence="2" id="KW-1185">Reference proteome</keyword>
<evidence type="ECO:0000313" key="2">
    <source>
        <dbReference type="Proteomes" id="UP000737113"/>
    </source>
</evidence>
<name>A0A972G243_9GAMM</name>
<dbReference type="AlphaFoldDB" id="A0A972G243"/>
<proteinExistence type="predicted"/>
<organism evidence="1 2">
    <name type="scientific">Shewanella salipaludis</name>
    <dbReference type="NCBI Taxonomy" id="2723052"/>
    <lineage>
        <taxon>Bacteria</taxon>
        <taxon>Pseudomonadati</taxon>
        <taxon>Pseudomonadota</taxon>
        <taxon>Gammaproteobacteria</taxon>
        <taxon>Alteromonadales</taxon>
        <taxon>Shewanellaceae</taxon>
        <taxon>Shewanella</taxon>
    </lineage>
</organism>
<evidence type="ECO:0000313" key="1">
    <source>
        <dbReference type="EMBL" id="NMH66932.1"/>
    </source>
</evidence>
<gene>
    <name evidence="1" type="ORF">HC757_17370</name>
</gene>
<dbReference type="Proteomes" id="UP000737113">
    <property type="component" value="Unassembled WGS sequence"/>
</dbReference>